<keyword evidence="3" id="KW-0963">Cytoplasm</keyword>
<dbReference type="PANTHER" id="PTHR34773">
    <property type="entry name" value="FLAGELLAR SECRETION CHAPERONE FLIS"/>
    <property type="match status" value="1"/>
</dbReference>
<gene>
    <name evidence="6" type="primary">fliS</name>
    <name evidence="6" type="ORF">Pla133_51340</name>
</gene>
<dbReference type="GO" id="GO:0005829">
    <property type="term" value="C:cytosol"/>
    <property type="evidence" value="ECO:0007669"/>
    <property type="project" value="UniProtKB-SubCell"/>
</dbReference>
<comment type="similarity">
    <text evidence="2">Belongs to the FliS family.</text>
</comment>
<dbReference type="InterPro" id="IPR003713">
    <property type="entry name" value="FliS"/>
</dbReference>
<evidence type="ECO:0000313" key="7">
    <source>
        <dbReference type="Proteomes" id="UP000316921"/>
    </source>
</evidence>
<dbReference type="GO" id="GO:0044780">
    <property type="term" value="P:bacterial-type flagellum assembly"/>
    <property type="evidence" value="ECO:0007669"/>
    <property type="project" value="InterPro"/>
</dbReference>
<keyword evidence="6" id="KW-0969">Cilium</keyword>
<dbReference type="PANTHER" id="PTHR34773:SF1">
    <property type="entry name" value="FLAGELLAR SECRETION CHAPERONE FLIS"/>
    <property type="match status" value="1"/>
</dbReference>
<dbReference type="RefSeq" id="WP_145070448.1">
    <property type="nucleotide sequence ID" value="NZ_CP036287.1"/>
</dbReference>
<evidence type="ECO:0000256" key="5">
    <source>
        <dbReference type="ARBA" id="ARBA00023186"/>
    </source>
</evidence>
<dbReference type="EMBL" id="CP036287">
    <property type="protein sequence ID" value="QDU70011.1"/>
    <property type="molecule type" value="Genomic_DNA"/>
</dbReference>
<accession>A0A518BSR6</accession>
<evidence type="ECO:0000256" key="3">
    <source>
        <dbReference type="ARBA" id="ARBA00022490"/>
    </source>
</evidence>
<name>A0A518BSR6_9BACT</name>
<dbReference type="Gene3D" id="1.20.120.340">
    <property type="entry name" value="Flagellar protein FliS"/>
    <property type="match status" value="1"/>
</dbReference>
<proteinExistence type="inferred from homology"/>
<dbReference type="KEGG" id="pbap:Pla133_51340"/>
<keyword evidence="4" id="KW-1005">Bacterial flagellum biogenesis</keyword>
<keyword evidence="6" id="KW-0966">Cell projection</keyword>
<keyword evidence="5" id="KW-0143">Chaperone</keyword>
<dbReference type="SUPFAM" id="SSF101116">
    <property type="entry name" value="Flagellar export chaperone FliS"/>
    <property type="match status" value="1"/>
</dbReference>
<keyword evidence="7" id="KW-1185">Reference proteome</keyword>
<evidence type="ECO:0000256" key="1">
    <source>
        <dbReference type="ARBA" id="ARBA00004514"/>
    </source>
</evidence>
<sequence>MSSKNPVAAYQETSLESAPPIKIVRLLYQSAIRRMEQARRLELPAQVAAFNEAIAKSDAIVTELRFSLDHSHSPDLCQRLEGLYLFVEERLGLAMGERNGEHLLPALTVMRTLLDAWEQVELQVGQAA</sequence>
<evidence type="ECO:0000313" key="6">
    <source>
        <dbReference type="EMBL" id="QDU70011.1"/>
    </source>
</evidence>
<dbReference type="NCBIfam" id="TIGR00208">
    <property type="entry name" value="fliS"/>
    <property type="match status" value="1"/>
</dbReference>
<evidence type="ECO:0000256" key="2">
    <source>
        <dbReference type="ARBA" id="ARBA00008787"/>
    </source>
</evidence>
<dbReference type="Pfam" id="PF02561">
    <property type="entry name" value="FliS"/>
    <property type="match status" value="1"/>
</dbReference>
<dbReference type="CDD" id="cd16098">
    <property type="entry name" value="FliS"/>
    <property type="match status" value="1"/>
</dbReference>
<protein>
    <submittedName>
        <fullName evidence="6">Flagellar protein FliS</fullName>
    </submittedName>
</protein>
<evidence type="ECO:0000256" key="4">
    <source>
        <dbReference type="ARBA" id="ARBA00022795"/>
    </source>
</evidence>
<dbReference type="GO" id="GO:0071973">
    <property type="term" value="P:bacterial-type flagellum-dependent cell motility"/>
    <property type="evidence" value="ECO:0007669"/>
    <property type="project" value="TreeGrafter"/>
</dbReference>
<reference evidence="6 7" key="1">
    <citation type="submission" date="2019-02" db="EMBL/GenBank/DDBJ databases">
        <title>Deep-cultivation of Planctomycetes and their phenomic and genomic characterization uncovers novel biology.</title>
        <authorList>
            <person name="Wiegand S."/>
            <person name="Jogler M."/>
            <person name="Boedeker C."/>
            <person name="Pinto D."/>
            <person name="Vollmers J."/>
            <person name="Rivas-Marin E."/>
            <person name="Kohn T."/>
            <person name="Peeters S.H."/>
            <person name="Heuer A."/>
            <person name="Rast P."/>
            <person name="Oberbeckmann S."/>
            <person name="Bunk B."/>
            <person name="Jeske O."/>
            <person name="Meyerdierks A."/>
            <person name="Storesund J.E."/>
            <person name="Kallscheuer N."/>
            <person name="Luecker S."/>
            <person name="Lage O.M."/>
            <person name="Pohl T."/>
            <person name="Merkel B.J."/>
            <person name="Hornburger P."/>
            <person name="Mueller R.-W."/>
            <person name="Bruemmer F."/>
            <person name="Labrenz M."/>
            <person name="Spormann A.M."/>
            <person name="Op den Camp H."/>
            <person name="Overmann J."/>
            <person name="Amann R."/>
            <person name="Jetten M.S.M."/>
            <person name="Mascher T."/>
            <person name="Medema M.H."/>
            <person name="Devos D.P."/>
            <person name="Kaster A.-K."/>
            <person name="Ovreas L."/>
            <person name="Rohde M."/>
            <person name="Galperin M.Y."/>
            <person name="Jogler C."/>
        </authorList>
    </citation>
    <scope>NUCLEOTIDE SEQUENCE [LARGE SCALE GENOMIC DNA]</scope>
    <source>
        <strain evidence="6 7">Pla133</strain>
    </source>
</reference>
<dbReference type="AlphaFoldDB" id="A0A518BSR6"/>
<comment type="subcellular location">
    <subcellularLocation>
        <location evidence="1">Cytoplasm</location>
        <location evidence="1">Cytosol</location>
    </subcellularLocation>
</comment>
<dbReference type="Proteomes" id="UP000316921">
    <property type="component" value="Chromosome"/>
</dbReference>
<organism evidence="6 7">
    <name type="scientific">Engelhardtia mirabilis</name>
    <dbReference type="NCBI Taxonomy" id="2528011"/>
    <lineage>
        <taxon>Bacteria</taxon>
        <taxon>Pseudomonadati</taxon>
        <taxon>Planctomycetota</taxon>
        <taxon>Planctomycetia</taxon>
        <taxon>Planctomycetia incertae sedis</taxon>
        <taxon>Engelhardtia</taxon>
    </lineage>
</organism>
<dbReference type="InterPro" id="IPR036584">
    <property type="entry name" value="FliS_sf"/>
</dbReference>
<keyword evidence="6" id="KW-0282">Flagellum</keyword>